<dbReference type="Proteomes" id="UP000276542">
    <property type="component" value="Unassembled WGS sequence"/>
</dbReference>
<dbReference type="RefSeq" id="WP_120061024.1">
    <property type="nucleotide sequence ID" value="NZ_QYRP01000002.1"/>
</dbReference>
<dbReference type="GO" id="GO:0030288">
    <property type="term" value="C:outer membrane-bounded periplasmic space"/>
    <property type="evidence" value="ECO:0007669"/>
    <property type="project" value="TreeGrafter"/>
</dbReference>
<evidence type="ECO:0000256" key="1">
    <source>
        <dbReference type="ARBA" id="ARBA00004196"/>
    </source>
</evidence>
<dbReference type="OrthoDB" id="1846031at2"/>
<evidence type="ECO:0000259" key="6">
    <source>
        <dbReference type="PROSITE" id="PS50983"/>
    </source>
</evidence>
<feature type="chain" id="PRO_5017264234" evidence="5">
    <location>
        <begin position="26"/>
        <end position="345"/>
    </location>
</feature>
<feature type="signal peptide" evidence="5">
    <location>
        <begin position="1"/>
        <end position="25"/>
    </location>
</feature>
<dbReference type="InterPro" id="IPR002491">
    <property type="entry name" value="ABC_transptr_periplasmic_BD"/>
</dbReference>
<dbReference type="AlphaFoldDB" id="A0A3A5HG64"/>
<gene>
    <name evidence="7" type="ORF">D4739_13065</name>
</gene>
<evidence type="ECO:0000256" key="5">
    <source>
        <dbReference type="SAM" id="SignalP"/>
    </source>
</evidence>
<dbReference type="SUPFAM" id="SSF53807">
    <property type="entry name" value="Helical backbone' metal receptor"/>
    <property type="match status" value="1"/>
</dbReference>
<evidence type="ECO:0000256" key="4">
    <source>
        <dbReference type="ARBA" id="ARBA00022729"/>
    </source>
</evidence>
<comment type="caution">
    <text evidence="7">The sequence shown here is derived from an EMBL/GenBank/DDBJ whole genome shotgun (WGS) entry which is preliminary data.</text>
</comment>
<sequence length="345" mass="36270">MNLRLTAAAAAVALAASACSTGSTAEKSDETAAAGLTKAEAGAFPTTVKHAYGETTIESEPTRVVALGWSDADVVLSLGVVPVGASNNSWGGTKEGSTLWFDEALAEIDGAQAPTRIDDTTNAIAGAVADIAKLQPDLILATNSGMTKAEYDKLSKLGVPVVAMPGKPWMTTWTESLDIVGQALGRNKIADEVEADVKEKFEEAKEEYDDLQGKSAFVSWIDPTDTSSVGVYADSRGTVLEEVGLVMPEWVEKATKGEAYASVSAERAGTMDADLALVTAESQAEADQISKDKLIAKIPAFAAGTVWWDLPDHSTAYALDVATALSLPYMVDHLLPELEKALEDK</sequence>
<reference evidence="8" key="1">
    <citation type="submission" date="2018-09" db="EMBL/GenBank/DDBJ databases">
        <authorList>
            <person name="Zhu H."/>
        </authorList>
    </citation>
    <scope>NUCLEOTIDE SEQUENCE [LARGE SCALE GENOMIC DNA]</scope>
    <source>
        <strain evidence="8">K1W22B-1</strain>
    </source>
</reference>
<keyword evidence="3" id="KW-0813">Transport</keyword>
<dbReference type="EMBL" id="QYRP01000002">
    <property type="protein sequence ID" value="RJS47054.1"/>
    <property type="molecule type" value="Genomic_DNA"/>
</dbReference>
<name>A0A3A5HG64_9ACTN</name>
<dbReference type="Gene3D" id="3.40.50.1980">
    <property type="entry name" value="Nitrogenase molybdenum iron protein domain"/>
    <property type="match status" value="2"/>
</dbReference>
<comment type="similarity">
    <text evidence="2">Belongs to the bacterial solute-binding protein 8 family.</text>
</comment>
<dbReference type="PANTHER" id="PTHR30532">
    <property type="entry name" value="IRON III DICITRATE-BINDING PERIPLASMIC PROTEIN"/>
    <property type="match status" value="1"/>
</dbReference>
<feature type="domain" description="Fe/B12 periplasmic-binding" evidence="6">
    <location>
        <begin position="63"/>
        <end position="342"/>
    </location>
</feature>
<evidence type="ECO:0000313" key="8">
    <source>
        <dbReference type="Proteomes" id="UP000276542"/>
    </source>
</evidence>
<organism evidence="7 8">
    <name type="scientific">Nocardioides cavernaquae</name>
    <dbReference type="NCBI Taxonomy" id="2321396"/>
    <lineage>
        <taxon>Bacteria</taxon>
        <taxon>Bacillati</taxon>
        <taxon>Actinomycetota</taxon>
        <taxon>Actinomycetes</taxon>
        <taxon>Propionibacteriales</taxon>
        <taxon>Nocardioidaceae</taxon>
        <taxon>Nocardioides</taxon>
    </lineage>
</organism>
<evidence type="ECO:0000256" key="3">
    <source>
        <dbReference type="ARBA" id="ARBA00022448"/>
    </source>
</evidence>
<keyword evidence="8" id="KW-1185">Reference proteome</keyword>
<comment type="subcellular location">
    <subcellularLocation>
        <location evidence="1">Cell envelope</location>
    </subcellularLocation>
</comment>
<keyword evidence="4 5" id="KW-0732">Signal</keyword>
<evidence type="ECO:0000313" key="7">
    <source>
        <dbReference type="EMBL" id="RJS47054.1"/>
    </source>
</evidence>
<dbReference type="PROSITE" id="PS50983">
    <property type="entry name" value="FE_B12_PBP"/>
    <property type="match status" value="1"/>
</dbReference>
<accession>A0A3A5HG64</accession>
<proteinExistence type="inferred from homology"/>
<dbReference type="InterPro" id="IPR051313">
    <property type="entry name" value="Bact_iron-sidero_bind"/>
</dbReference>
<dbReference type="Pfam" id="PF01497">
    <property type="entry name" value="Peripla_BP_2"/>
    <property type="match status" value="1"/>
</dbReference>
<protein>
    <submittedName>
        <fullName evidence="7">Iron-siderophore ABC transporter substrate-binding protein</fullName>
    </submittedName>
</protein>
<evidence type="ECO:0000256" key="2">
    <source>
        <dbReference type="ARBA" id="ARBA00008814"/>
    </source>
</evidence>
<dbReference type="GO" id="GO:1901678">
    <property type="term" value="P:iron coordination entity transport"/>
    <property type="evidence" value="ECO:0007669"/>
    <property type="project" value="UniProtKB-ARBA"/>
</dbReference>
<dbReference type="PANTHER" id="PTHR30532:SF24">
    <property type="entry name" value="FERRIC ENTEROBACTIN-BINDING PERIPLASMIC PROTEIN FEPB"/>
    <property type="match status" value="1"/>
</dbReference>
<dbReference type="PROSITE" id="PS51257">
    <property type="entry name" value="PROKAR_LIPOPROTEIN"/>
    <property type="match status" value="1"/>
</dbReference>